<dbReference type="Pfam" id="PF00330">
    <property type="entry name" value="Aconitase"/>
    <property type="match status" value="1"/>
</dbReference>
<dbReference type="RefSeq" id="WP_033504303.1">
    <property type="nucleotide sequence ID" value="NZ_JDUR01000015.1"/>
</dbReference>
<dbReference type="CDD" id="cd01586">
    <property type="entry name" value="AcnA_IRP"/>
    <property type="match status" value="1"/>
</dbReference>
<proteinExistence type="inferred from homology"/>
<dbReference type="PRINTS" id="PR00415">
    <property type="entry name" value="ACONITASE"/>
</dbReference>
<dbReference type="FunFam" id="3.30.499.10:FF:000005">
    <property type="entry name" value="cytoplasmic aconitate hydratase"/>
    <property type="match status" value="1"/>
</dbReference>
<dbReference type="UniPathway" id="UPA00946"/>
<dbReference type="EMBL" id="JGYK01000002">
    <property type="protein sequence ID" value="KFI39375.1"/>
    <property type="molecule type" value="Genomic_DNA"/>
</dbReference>
<dbReference type="FunFam" id="3.20.19.10:FF:000001">
    <property type="entry name" value="Aconitate hydratase"/>
    <property type="match status" value="1"/>
</dbReference>
<comment type="caution">
    <text evidence="12">The sequence shown here is derived from an EMBL/GenBank/DDBJ whole genome shotgun (WGS) entry which is preliminary data.</text>
</comment>
<evidence type="ECO:0000256" key="7">
    <source>
        <dbReference type="ARBA" id="ARBA00023239"/>
    </source>
</evidence>
<dbReference type="CDD" id="cd01580">
    <property type="entry name" value="AcnA_IRP_Swivel"/>
    <property type="match status" value="1"/>
</dbReference>
<keyword evidence="5 9" id="KW-0408">Iron</keyword>
<evidence type="ECO:0000256" key="9">
    <source>
        <dbReference type="RuleBase" id="RU361275"/>
    </source>
</evidence>
<accession>A0A086YYM5</accession>
<dbReference type="InterPro" id="IPR000573">
    <property type="entry name" value="AconitaseA/IPMdHydase_ssu_swvl"/>
</dbReference>
<dbReference type="NCBIfam" id="NF006757">
    <property type="entry name" value="PRK09277.1"/>
    <property type="match status" value="1"/>
</dbReference>
<keyword evidence="7 9" id="KW-0456">Lyase</keyword>
<evidence type="ECO:0000256" key="2">
    <source>
        <dbReference type="ARBA" id="ARBA00007185"/>
    </source>
</evidence>
<evidence type="ECO:0000256" key="5">
    <source>
        <dbReference type="ARBA" id="ARBA00023004"/>
    </source>
</evidence>
<organism evidence="12 13">
    <name type="scientific">Bifidobacterium actinocoloniiforme DSM 22766</name>
    <dbReference type="NCBI Taxonomy" id="1437605"/>
    <lineage>
        <taxon>Bacteria</taxon>
        <taxon>Bacillati</taxon>
        <taxon>Actinomycetota</taxon>
        <taxon>Actinomycetes</taxon>
        <taxon>Bifidobacteriales</taxon>
        <taxon>Bifidobacteriaceae</taxon>
        <taxon>Bifidobacterium</taxon>
    </lineage>
</organism>
<dbReference type="NCBIfam" id="TIGR01341">
    <property type="entry name" value="aconitase_1"/>
    <property type="match status" value="1"/>
</dbReference>
<evidence type="ECO:0000259" key="10">
    <source>
        <dbReference type="Pfam" id="PF00330"/>
    </source>
</evidence>
<dbReference type="PANTHER" id="PTHR11670">
    <property type="entry name" value="ACONITASE/IRON-RESPONSIVE ELEMENT FAMILY MEMBER"/>
    <property type="match status" value="1"/>
</dbReference>
<dbReference type="InterPro" id="IPR044137">
    <property type="entry name" value="AcnA_IRP_Swivel"/>
</dbReference>
<evidence type="ECO:0000313" key="13">
    <source>
        <dbReference type="Proteomes" id="UP000029015"/>
    </source>
</evidence>
<dbReference type="eggNOG" id="COG1048">
    <property type="taxonomic scope" value="Bacteria"/>
</dbReference>
<dbReference type="NCBIfam" id="NF009520">
    <property type="entry name" value="PRK12881.1"/>
    <property type="match status" value="1"/>
</dbReference>
<feature type="domain" description="Aconitase A/isopropylmalate dehydratase small subunit swivel" evidence="11">
    <location>
        <begin position="689"/>
        <end position="815"/>
    </location>
</feature>
<dbReference type="Gene3D" id="6.10.190.10">
    <property type="match status" value="1"/>
</dbReference>
<dbReference type="SUPFAM" id="SSF52016">
    <property type="entry name" value="LeuD/IlvD-like"/>
    <property type="match status" value="1"/>
</dbReference>
<dbReference type="InterPro" id="IPR001030">
    <property type="entry name" value="Acoase/IPM_deHydtase_lsu_aba"/>
</dbReference>
<evidence type="ECO:0000259" key="11">
    <source>
        <dbReference type="Pfam" id="PF00694"/>
    </source>
</evidence>
<dbReference type="GO" id="GO:0003994">
    <property type="term" value="F:aconitate hydratase activity"/>
    <property type="evidence" value="ECO:0007669"/>
    <property type="project" value="UniProtKB-EC"/>
</dbReference>
<dbReference type="Pfam" id="PF00694">
    <property type="entry name" value="Aconitase_C"/>
    <property type="match status" value="1"/>
</dbReference>
<dbReference type="InterPro" id="IPR015931">
    <property type="entry name" value="Acnase/IPM_dHydase_lsu_aba_1/3"/>
</dbReference>
<dbReference type="InterPro" id="IPR018136">
    <property type="entry name" value="Aconitase_4Fe-4S_BS"/>
</dbReference>
<dbReference type="GO" id="GO:0046872">
    <property type="term" value="F:metal ion binding"/>
    <property type="evidence" value="ECO:0007669"/>
    <property type="project" value="UniProtKB-KW"/>
</dbReference>
<evidence type="ECO:0000313" key="12">
    <source>
        <dbReference type="EMBL" id="KFI39375.1"/>
    </source>
</evidence>
<evidence type="ECO:0000256" key="4">
    <source>
        <dbReference type="ARBA" id="ARBA00022723"/>
    </source>
</evidence>
<dbReference type="Gene3D" id="3.20.19.10">
    <property type="entry name" value="Aconitase, domain 4"/>
    <property type="match status" value="1"/>
</dbReference>
<dbReference type="EC" id="4.2.1.3" evidence="3 9"/>
<dbReference type="Gene3D" id="3.30.499.10">
    <property type="entry name" value="Aconitase, domain 3"/>
    <property type="match status" value="2"/>
</dbReference>
<protein>
    <recommendedName>
        <fullName evidence="3 9">Aconitate hydratase</fullName>
        <shortName evidence="9">Aconitase</shortName>
        <ecNumber evidence="3 9">4.2.1.3</ecNumber>
    </recommendedName>
</protein>
<dbReference type="UniPathway" id="UPA00223">
    <property type="reaction ID" value="UER00718"/>
</dbReference>
<dbReference type="AlphaFoldDB" id="A0A086YYM5"/>
<sequence length="888" mass="96914">MDMQGCIGSVAGAKFIDLGAVAKQTGADVDRMPYTMRILLENVVRKAQGDVDDENVRRVLDWKRHIGEAVSFYPARVILQDYTGVPCVVDLASMRDAAMRMGIDPKAVNPEIPVDLVIDHSVQVDEAGNPGAMAFNVKREYERNAERYKLLKWAQKSFSNFRAIPPDTGIIHQINIEHLSPVVQYDDQLGMLYPDTVFGTDSHTTMINGLAVLGWGVGGLEAEACMLGAPSIFSVPEVVGVRLTGSLPSGTVATDMTLAITNLLRQHNVVGKFVEYFGPGYQQLGVADRATLANMAPEYGSTCGYSPFDQESIKYMELTGRSAESVDRAASYMRANHLFYDPQAADQVDYSEVIEFDLSTVTTSLAGPKRPQDLIALPDMSRDFAQEVTAPLGNHGFGMDEAALDQSVDVDIDGREETIRAGDVMIAALTSCTNTSNPTVLIGAGLLAKKAVEKGLTVSPKVKTSFAPGSQAVTRYMEATGLMPYLDKLGFEIVAYGCTTCIGNSGPLHPSIERALKESGIATAAVLSGNRNFESRIHPLIKGNYLASPILVVAYALAGNMRVNLSEEPLGQDQEGRPVFLKDIWPSSEEIDDYVRRYVTSESYRDAYRNIFDGRREWDQLQVEESETFAWDPKSTYVANPPYFDQQIAGVSSKPDLTGLTVLAKLGDSVTTDHISPAGVIPSLSPAGQYLREHGVQVRDFNSYGSRRGNHKVMMRGTLANTQLHNQLADGKQGGYTKYLPTGEVLPIFDACERYRQDGTGLMIVAGKDYGMGSSRDWAAKGVKLLGVKAVLAESFERIHRSNLAMMGVVPLQFQPGENAQTLGLDGTESFDVRLPERPEPRQLVDVVIHGEHGKEKVIQAVMRLDSQAEISYLGVGGILNKVLESKR</sequence>
<dbReference type="GO" id="GO:0006099">
    <property type="term" value="P:tricarboxylic acid cycle"/>
    <property type="evidence" value="ECO:0007669"/>
    <property type="project" value="UniProtKB-UniPathway"/>
</dbReference>
<comment type="similarity">
    <text evidence="2 9">Belongs to the aconitase/IPM isomerase family.</text>
</comment>
<evidence type="ECO:0000256" key="1">
    <source>
        <dbReference type="ARBA" id="ARBA00001966"/>
    </source>
</evidence>
<keyword evidence="9" id="KW-0004">4Fe-4S</keyword>
<dbReference type="OrthoDB" id="9764318at2"/>
<keyword evidence="6 9" id="KW-0411">Iron-sulfur</keyword>
<reference evidence="12 13" key="1">
    <citation type="submission" date="2014-03" db="EMBL/GenBank/DDBJ databases">
        <title>Genomics of Bifidobacteria.</title>
        <authorList>
            <person name="Ventura M."/>
            <person name="Milani C."/>
            <person name="Lugli G.A."/>
        </authorList>
    </citation>
    <scope>NUCLEOTIDE SEQUENCE [LARGE SCALE GENOMIC DNA]</scope>
    <source>
        <strain evidence="12 13">DSM 22766</strain>
    </source>
</reference>
<evidence type="ECO:0000256" key="3">
    <source>
        <dbReference type="ARBA" id="ARBA00012926"/>
    </source>
</evidence>
<dbReference type="InterPro" id="IPR015928">
    <property type="entry name" value="Aconitase/3IPM_dehydase_swvl"/>
</dbReference>
<comment type="cofactor">
    <cofactor evidence="1">
        <name>[4Fe-4S] cluster</name>
        <dbReference type="ChEBI" id="CHEBI:49883"/>
    </cofactor>
</comment>
<dbReference type="PATRIC" id="fig|1437605.7.peg.1408"/>
<dbReference type="InterPro" id="IPR006249">
    <property type="entry name" value="Aconitase/IRP2"/>
</dbReference>
<name>A0A086YYM5_9BIFI</name>
<gene>
    <name evidence="12" type="ORF">BACT_0207</name>
</gene>
<dbReference type="InterPro" id="IPR036008">
    <property type="entry name" value="Aconitase_4Fe-4S_dom"/>
</dbReference>
<dbReference type="SUPFAM" id="SSF53732">
    <property type="entry name" value="Aconitase iron-sulfur domain"/>
    <property type="match status" value="1"/>
</dbReference>
<dbReference type="PROSITE" id="PS01244">
    <property type="entry name" value="ACONITASE_2"/>
    <property type="match status" value="1"/>
</dbReference>
<keyword evidence="4" id="KW-0479">Metal-binding</keyword>
<dbReference type="Proteomes" id="UP000029015">
    <property type="component" value="Unassembled WGS sequence"/>
</dbReference>
<dbReference type="GO" id="GO:0051539">
    <property type="term" value="F:4 iron, 4 sulfur cluster binding"/>
    <property type="evidence" value="ECO:0007669"/>
    <property type="project" value="UniProtKB-KW"/>
</dbReference>
<dbReference type="PROSITE" id="PS00450">
    <property type="entry name" value="ACONITASE_1"/>
    <property type="match status" value="1"/>
</dbReference>
<feature type="domain" description="Aconitase/3-isopropylmalate dehydratase large subunit alpha/beta/alpha" evidence="10">
    <location>
        <begin position="62"/>
        <end position="559"/>
    </location>
</feature>
<comment type="function">
    <text evidence="9">Catalyzes the isomerization of citrate to isocitrate via cis-aconitate.</text>
</comment>
<evidence type="ECO:0000256" key="8">
    <source>
        <dbReference type="ARBA" id="ARBA00023501"/>
    </source>
</evidence>
<comment type="catalytic activity">
    <reaction evidence="8 9">
        <text>citrate = D-threo-isocitrate</text>
        <dbReference type="Rhea" id="RHEA:10336"/>
        <dbReference type="ChEBI" id="CHEBI:15562"/>
        <dbReference type="ChEBI" id="CHEBI:16947"/>
        <dbReference type="EC" id="4.2.1.3"/>
    </reaction>
</comment>
<keyword evidence="13" id="KW-1185">Reference proteome</keyword>
<evidence type="ECO:0000256" key="6">
    <source>
        <dbReference type="ARBA" id="ARBA00023014"/>
    </source>
</evidence>
<dbReference type="STRING" id="1437605.AB656_06865"/>
<dbReference type="KEGG" id="bact:AB656_06865"/>